<reference evidence="5" key="1">
    <citation type="submission" date="2021-01" db="EMBL/GenBank/DDBJ databases">
        <authorList>
            <person name="Kaushik A."/>
        </authorList>
    </citation>
    <scope>NUCLEOTIDE SEQUENCE</scope>
    <source>
        <strain evidence="5">AG2-2IIIB</strain>
    </source>
</reference>
<evidence type="ECO:0008006" key="7">
    <source>
        <dbReference type="Google" id="ProtNLM"/>
    </source>
</evidence>
<feature type="region of interest" description="Disordered" evidence="4">
    <location>
        <begin position="576"/>
        <end position="600"/>
    </location>
</feature>
<dbReference type="PROSITE" id="PS50082">
    <property type="entry name" value="WD_REPEATS_2"/>
    <property type="match status" value="8"/>
</dbReference>
<gene>
    <name evidence="5" type="ORF">RDB_LOCUS78084</name>
</gene>
<feature type="repeat" description="WD" evidence="3">
    <location>
        <begin position="226"/>
        <end position="267"/>
    </location>
</feature>
<feature type="repeat" description="WD" evidence="3">
    <location>
        <begin position="140"/>
        <end position="181"/>
    </location>
</feature>
<dbReference type="InterPro" id="IPR036322">
    <property type="entry name" value="WD40_repeat_dom_sf"/>
</dbReference>
<dbReference type="EMBL" id="CAJMWT010002449">
    <property type="protein sequence ID" value="CAE6443472.1"/>
    <property type="molecule type" value="Genomic_DNA"/>
</dbReference>
<protein>
    <recommendedName>
        <fullName evidence="7">WD40 repeat-like protein</fullName>
    </recommendedName>
</protein>
<feature type="repeat" description="WD" evidence="3">
    <location>
        <begin position="47"/>
        <end position="88"/>
    </location>
</feature>
<dbReference type="InterPro" id="IPR050995">
    <property type="entry name" value="WD-F-box_domain-protein"/>
</dbReference>
<dbReference type="InterPro" id="IPR019775">
    <property type="entry name" value="WD40_repeat_CS"/>
</dbReference>
<dbReference type="Pfam" id="PF00400">
    <property type="entry name" value="WD40"/>
    <property type="match status" value="10"/>
</dbReference>
<feature type="repeat" description="WD" evidence="3">
    <location>
        <begin position="488"/>
        <end position="532"/>
    </location>
</feature>
<evidence type="ECO:0000313" key="6">
    <source>
        <dbReference type="Proteomes" id="UP000663843"/>
    </source>
</evidence>
<accession>A0A8H3AYH9</accession>
<feature type="compositionally biased region" description="Polar residues" evidence="4">
    <location>
        <begin position="576"/>
        <end position="589"/>
    </location>
</feature>
<keyword evidence="1 3" id="KW-0853">WD repeat</keyword>
<dbReference type="InterPro" id="IPR015943">
    <property type="entry name" value="WD40/YVTN_repeat-like_dom_sf"/>
</dbReference>
<evidence type="ECO:0000313" key="5">
    <source>
        <dbReference type="EMBL" id="CAE6443472.1"/>
    </source>
</evidence>
<feature type="repeat" description="WD" evidence="3">
    <location>
        <begin position="269"/>
        <end position="310"/>
    </location>
</feature>
<dbReference type="PRINTS" id="PR00320">
    <property type="entry name" value="GPROTEINBRPT"/>
</dbReference>
<evidence type="ECO:0000256" key="1">
    <source>
        <dbReference type="ARBA" id="ARBA00022574"/>
    </source>
</evidence>
<dbReference type="PROSITE" id="PS50294">
    <property type="entry name" value="WD_REPEATS_REGION"/>
    <property type="match status" value="7"/>
</dbReference>
<evidence type="ECO:0000256" key="4">
    <source>
        <dbReference type="SAM" id="MobiDB-lite"/>
    </source>
</evidence>
<keyword evidence="2" id="KW-0677">Repeat</keyword>
<feature type="repeat" description="WD" evidence="3">
    <location>
        <begin position="534"/>
        <end position="569"/>
    </location>
</feature>
<dbReference type="InterPro" id="IPR001680">
    <property type="entry name" value="WD40_rpt"/>
</dbReference>
<evidence type="ECO:0000256" key="3">
    <source>
        <dbReference type="PROSITE-ProRule" id="PRU00221"/>
    </source>
</evidence>
<name>A0A8H3AYH9_9AGAM</name>
<feature type="repeat" description="WD" evidence="3">
    <location>
        <begin position="183"/>
        <end position="216"/>
    </location>
</feature>
<sequence length="600" mass="63795">MWDTQTGIMIGSSVKSHDGARLASGSHDQSICLYDVTGTDPSIIQRLFGHEGPIFALNFSSDNTRIVSGSSNGTVQVWDAEIGDSIDQPLRGELEIRSVSFSTDDVYVIAMGSRMAATHDVVIQSWNILAPDCPAIIQTLSGHKGPVLSIDVSLDGTLVATGGSDHTIRLWQTATGMQIGQPLKGHTGEVLVVKFLPDGTRLISGSADKTIRVWDIGTRSPIGCPLEGHSDAVGIMVPVPGDTRIISISGDAIIRTWDVNMATRANSLVHRRSEPVCSVTFSLDNDLILSGSDDKGIRIWNARTGESVDMPVEHTDSVLSVACSPDNKRYAAASRDGNILVGDILPGPRFGKPTVRTIYDGPILSIAFSKDESCLVTSCGRTIGSWNTHSLEAVGPTFKEHKGSVTEIALARRGDLHLVACISNSDDKTIRLFNLKTADEVTPAMKGHQSSILSIACSPGGDIIVSGSWGQTIRVWDGHTGKEIIKPIPGHTGPVRSVALFEFPNGTRIIASGSDDQTVRLWKAETGEPIGNPLKGHTDQVLSVGFSSNGEFVVSGSADGTIRLWGIKSLWSPQTSQPDFQGTVGTQSGSGRGPYSEVSA</sequence>
<dbReference type="PANTHER" id="PTHR14604:SF4">
    <property type="entry name" value="F-BOX DOMAIN-CONTAINING PROTEIN"/>
    <property type="match status" value="1"/>
</dbReference>
<dbReference type="SMART" id="SM00320">
    <property type="entry name" value="WD40"/>
    <property type="match status" value="12"/>
</dbReference>
<dbReference type="PROSITE" id="PS00678">
    <property type="entry name" value="WD_REPEATS_1"/>
    <property type="match status" value="3"/>
</dbReference>
<dbReference type="CDD" id="cd00200">
    <property type="entry name" value="WD40"/>
    <property type="match status" value="2"/>
</dbReference>
<dbReference type="Gene3D" id="2.130.10.10">
    <property type="entry name" value="YVTN repeat-like/Quinoprotein amine dehydrogenase"/>
    <property type="match status" value="3"/>
</dbReference>
<dbReference type="SUPFAM" id="SSF50978">
    <property type="entry name" value="WD40 repeat-like"/>
    <property type="match status" value="2"/>
</dbReference>
<evidence type="ECO:0000256" key="2">
    <source>
        <dbReference type="ARBA" id="ARBA00022737"/>
    </source>
</evidence>
<feature type="repeat" description="WD" evidence="3">
    <location>
        <begin position="445"/>
        <end position="486"/>
    </location>
</feature>
<organism evidence="5 6">
    <name type="scientific">Rhizoctonia solani</name>
    <dbReference type="NCBI Taxonomy" id="456999"/>
    <lineage>
        <taxon>Eukaryota</taxon>
        <taxon>Fungi</taxon>
        <taxon>Dikarya</taxon>
        <taxon>Basidiomycota</taxon>
        <taxon>Agaricomycotina</taxon>
        <taxon>Agaricomycetes</taxon>
        <taxon>Cantharellales</taxon>
        <taxon>Ceratobasidiaceae</taxon>
        <taxon>Rhizoctonia</taxon>
    </lineage>
</organism>
<dbReference type="AlphaFoldDB" id="A0A8H3AYH9"/>
<comment type="caution">
    <text evidence="5">The sequence shown here is derived from an EMBL/GenBank/DDBJ whole genome shotgun (WGS) entry which is preliminary data.</text>
</comment>
<proteinExistence type="predicted"/>
<dbReference type="PANTHER" id="PTHR14604">
    <property type="entry name" value="WD40 REPEAT PF20"/>
    <property type="match status" value="1"/>
</dbReference>
<dbReference type="InterPro" id="IPR020472">
    <property type="entry name" value="WD40_PAC1"/>
</dbReference>
<dbReference type="Proteomes" id="UP000663843">
    <property type="component" value="Unassembled WGS sequence"/>
</dbReference>